<dbReference type="GO" id="GO:0009060">
    <property type="term" value="P:aerobic respiration"/>
    <property type="evidence" value="ECO:0007669"/>
    <property type="project" value="TreeGrafter"/>
</dbReference>
<feature type="binding site" evidence="7">
    <location>
        <position position="254"/>
    </location>
    <ligand>
        <name>FMN</name>
        <dbReference type="ChEBI" id="CHEBI:58210"/>
    </ligand>
</feature>
<dbReference type="FunFam" id="3.20.20.70:FF:000029">
    <property type="entry name" value="L-lactate dehydrogenase"/>
    <property type="match status" value="1"/>
</dbReference>
<dbReference type="PIRSF" id="PIRSF000138">
    <property type="entry name" value="Al-hdrx_acd_dh"/>
    <property type="match status" value="1"/>
</dbReference>
<feature type="domain" description="FMN hydroxy acid dehydrogenase" evidence="8">
    <location>
        <begin position="2"/>
        <end position="383"/>
    </location>
</feature>
<feature type="binding site" evidence="7">
    <location>
        <position position="133"/>
    </location>
    <ligand>
        <name>glyoxylate</name>
        <dbReference type="ChEBI" id="CHEBI:36655"/>
    </ligand>
</feature>
<dbReference type="Gene3D" id="3.20.20.70">
    <property type="entry name" value="Aldolase class I"/>
    <property type="match status" value="1"/>
</dbReference>
<dbReference type="Proteomes" id="UP000636264">
    <property type="component" value="Unassembled WGS sequence"/>
</dbReference>
<keyword evidence="3 7" id="KW-0288">FMN</keyword>
<dbReference type="InterPro" id="IPR013785">
    <property type="entry name" value="Aldolase_TIM"/>
</dbReference>
<dbReference type="SUPFAM" id="SSF51395">
    <property type="entry name" value="FMN-linked oxidoreductases"/>
    <property type="match status" value="1"/>
</dbReference>
<dbReference type="InterPro" id="IPR012133">
    <property type="entry name" value="Alpha-hydoxy_acid_DH_FMN"/>
</dbReference>
<sequence length="406" mass="44361">MTSVDRCYNIEDLRLEAKRRLPKWIFEFVDRGAEDEVGLAHNIEAFRRIKLRQKALVDVSGRDLGADLLGSRATLPMAIAPTGAAGLCWYEGELELAKAAAKFGIPFTLAISSTTGLEKIADEAGGRLWFQIYVWEDRQLTYDLVERAAQAGSEALVVTVDVNLGVNREFNLRNGYGNPFKPSYPTVRDILLKPGWFMNVLMRYYTSSGMPRQANMPPIARNVHGAVLRGTDSKITWDDIAKLRDRWKGKLIVKGLMRPDDARRAASVGADAVVISNHGARNVDMAPAPIDVLPSVVSEVGGKVAVVLDSGIRRGSDIIKAYALGADAVLVGRAALFGCAAGGQAGAERALNLLKREYELTLAHLGCRNHQELSPDVLANDLPFMGQSIDTLPRRRNSPVQEVLTA</sequence>
<feature type="binding site" evidence="7">
    <location>
        <position position="159"/>
    </location>
    <ligand>
        <name>FMN</name>
        <dbReference type="ChEBI" id="CHEBI:58210"/>
    </ligand>
</feature>
<keyword evidence="10" id="KW-1185">Reference proteome</keyword>
<evidence type="ECO:0000256" key="7">
    <source>
        <dbReference type="PIRSR" id="PIRSR000138-2"/>
    </source>
</evidence>
<reference evidence="9" key="1">
    <citation type="journal article" date="2014" name="Int. J. Syst. Evol. Microbiol.">
        <title>Complete genome sequence of Corynebacterium casei LMG S-19264T (=DSM 44701T), isolated from a smear-ripened cheese.</title>
        <authorList>
            <consortium name="US DOE Joint Genome Institute (JGI-PGF)"/>
            <person name="Walter F."/>
            <person name="Albersmeier A."/>
            <person name="Kalinowski J."/>
            <person name="Ruckert C."/>
        </authorList>
    </citation>
    <scope>NUCLEOTIDE SEQUENCE</scope>
    <source>
        <strain evidence="9">CGMCC 1.15320</strain>
    </source>
</reference>
<evidence type="ECO:0000313" key="9">
    <source>
        <dbReference type="EMBL" id="GGA65667.1"/>
    </source>
</evidence>
<evidence type="ECO:0000259" key="8">
    <source>
        <dbReference type="PROSITE" id="PS51349"/>
    </source>
</evidence>
<comment type="caution">
    <text evidence="9">The sequence shown here is derived from an EMBL/GenBank/DDBJ whole genome shotgun (WGS) entry which is preliminary data.</text>
</comment>
<dbReference type="InterPro" id="IPR000262">
    <property type="entry name" value="FMN-dep_DH"/>
</dbReference>
<evidence type="ECO:0000256" key="5">
    <source>
        <dbReference type="ARBA" id="ARBA00024042"/>
    </source>
</evidence>
<evidence type="ECO:0000256" key="1">
    <source>
        <dbReference type="ARBA" id="ARBA00001917"/>
    </source>
</evidence>
<evidence type="ECO:0000313" key="10">
    <source>
        <dbReference type="Proteomes" id="UP000636264"/>
    </source>
</evidence>
<feature type="active site" description="Proton acceptor" evidence="6">
    <location>
        <position position="278"/>
    </location>
</feature>
<dbReference type="AlphaFoldDB" id="A0A916RST8"/>
<dbReference type="RefSeq" id="WP_188720860.1">
    <property type="nucleotide sequence ID" value="NZ_BMIF01000005.1"/>
</dbReference>
<dbReference type="PROSITE" id="PS51349">
    <property type="entry name" value="FMN_HYDROXY_ACID_DH_2"/>
    <property type="match status" value="1"/>
</dbReference>
<proteinExistence type="inferred from homology"/>
<gene>
    <name evidence="9" type="primary">lldA</name>
    <name evidence="9" type="ORF">GCM10011385_19400</name>
</gene>
<accession>A0A916RST8</accession>
<feature type="binding site" evidence="7">
    <location>
        <position position="278"/>
    </location>
    <ligand>
        <name>glyoxylate</name>
        <dbReference type="ChEBI" id="CHEBI:36655"/>
    </ligand>
</feature>
<dbReference type="PANTHER" id="PTHR10578">
    <property type="entry name" value="S -2-HYDROXY-ACID OXIDASE-RELATED"/>
    <property type="match status" value="1"/>
</dbReference>
<evidence type="ECO:0000256" key="3">
    <source>
        <dbReference type="ARBA" id="ARBA00022643"/>
    </source>
</evidence>
<dbReference type="EMBL" id="BMIF01000005">
    <property type="protein sequence ID" value="GGA65667.1"/>
    <property type="molecule type" value="Genomic_DNA"/>
</dbReference>
<dbReference type="GO" id="GO:0010181">
    <property type="term" value="F:FMN binding"/>
    <property type="evidence" value="ECO:0007669"/>
    <property type="project" value="InterPro"/>
</dbReference>
<feature type="binding site" evidence="7">
    <location>
        <begin position="332"/>
        <end position="333"/>
    </location>
    <ligand>
        <name>FMN</name>
        <dbReference type="ChEBI" id="CHEBI:58210"/>
    </ligand>
</feature>
<evidence type="ECO:0000256" key="6">
    <source>
        <dbReference type="PIRSR" id="PIRSR000138-1"/>
    </source>
</evidence>
<feature type="binding site" evidence="7">
    <location>
        <position position="281"/>
    </location>
    <ligand>
        <name>glyoxylate</name>
        <dbReference type="ChEBI" id="CHEBI:36655"/>
    </ligand>
</feature>
<feature type="binding site" evidence="7">
    <location>
        <position position="276"/>
    </location>
    <ligand>
        <name>FMN</name>
        <dbReference type="ChEBI" id="CHEBI:58210"/>
    </ligand>
</feature>
<dbReference type="CDD" id="cd02809">
    <property type="entry name" value="alpha_hydroxyacid_oxid_FMN"/>
    <property type="match status" value="1"/>
</dbReference>
<keyword evidence="4" id="KW-0560">Oxidoreductase</keyword>
<feature type="binding site" evidence="7">
    <location>
        <position position="168"/>
    </location>
    <ligand>
        <name>glyoxylate</name>
        <dbReference type="ChEBI" id="CHEBI:36655"/>
    </ligand>
</feature>
<feature type="binding site" evidence="7">
    <location>
        <begin position="309"/>
        <end position="313"/>
    </location>
    <ligand>
        <name>FMN</name>
        <dbReference type="ChEBI" id="CHEBI:58210"/>
    </ligand>
</feature>
<dbReference type="PANTHER" id="PTHR10578:SF107">
    <property type="entry name" value="2-HYDROXYACID OXIDASE 1"/>
    <property type="match status" value="1"/>
</dbReference>
<dbReference type="GO" id="GO:0005886">
    <property type="term" value="C:plasma membrane"/>
    <property type="evidence" value="ECO:0007669"/>
    <property type="project" value="TreeGrafter"/>
</dbReference>
<dbReference type="Pfam" id="PF01070">
    <property type="entry name" value="FMN_dh"/>
    <property type="match status" value="1"/>
</dbReference>
<keyword evidence="2 7" id="KW-0285">Flavoprotein</keyword>
<protein>
    <submittedName>
        <fullName evidence="9">Alpha-hydroxy-acid oxidizing enzyme</fullName>
    </submittedName>
</protein>
<feature type="binding site" evidence="7">
    <location>
        <begin position="81"/>
        <end position="83"/>
    </location>
    <ligand>
        <name>FMN</name>
        <dbReference type="ChEBI" id="CHEBI:58210"/>
    </ligand>
</feature>
<dbReference type="InterPro" id="IPR037396">
    <property type="entry name" value="FMN_HAD"/>
</dbReference>
<feature type="binding site" evidence="7">
    <location>
        <position position="131"/>
    </location>
    <ligand>
        <name>FMN</name>
        <dbReference type="ChEBI" id="CHEBI:58210"/>
    </ligand>
</feature>
<name>A0A916RST8_9HYPH</name>
<reference evidence="9" key="2">
    <citation type="submission" date="2020-09" db="EMBL/GenBank/DDBJ databases">
        <authorList>
            <person name="Sun Q."/>
            <person name="Zhou Y."/>
        </authorList>
    </citation>
    <scope>NUCLEOTIDE SEQUENCE</scope>
    <source>
        <strain evidence="9">CGMCC 1.15320</strain>
    </source>
</reference>
<comment type="similarity">
    <text evidence="5">Belongs to the FMN-dependent alpha-hydroxy acid dehydrogenase family.</text>
</comment>
<comment type="cofactor">
    <cofactor evidence="1">
        <name>FMN</name>
        <dbReference type="ChEBI" id="CHEBI:58210"/>
    </cofactor>
</comment>
<evidence type="ECO:0000256" key="4">
    <source>
        <dbReference type="ARBA" id="ARBA00023002"/>
    </source>
</evidence>
<evidence type="ECO:0000256" key="2">
    <source>
        <dbReference type="ARBA" id="ARBA00022630"/>
    </source>
</evidence>
<dbReference type="GO" id="GO:0004459">
    <property type="term" value="F:L-lactate dehydrogenase (NAD+) activity"/>
    <property type="evidence" value="ECO:0007669"/>
    <property type="project" value="TreeGrafter"/>
</dbReference>
<organism evidence="9 10">
    <name type="scientific">Nitratireductor aestuarii</name>
    <dbReference type="NCBI Taxonomy" id="1735103"/>
    <lineage>
        <taxon>Bacteria</taxon>
        <taxon>Pseudomonadati</taxon>
        <taxon>Pseudomonadota</taxon>
        <taxon>Alphaproteobacteria</taxon>
        <taxon>Hyphomicrobiales</taxon>
        <taxon>Phyllobacteriaceae</taxon>
        <taxon>Nitratireductor</taxon>
    </lineage>
</organism>